<feature type="domain" description="AAA" evidence="1">
    <location>
        <begin position="19"/>
        <end position="161"/>
    </location>
</feature>
<gene>
    <name evidence="3" type="ORF">HPS55_13565</name>
</gene>
<evidence type="ECO:0000313" key="4">
    <source>
        <dbReference type="Proteomes" id="UP001193734"/>
    </source>
</evidence>
<dbReference type="Pfam" id="PF13635">
    <property type="entry name" value="DUF4143"/>
    <property type="match status" value="1"/>
</dbReference>
<dbReference type="InterPro" id="IPR041682">
    <property type="entry name" value="AAA_14"/>
</dbReference>
<evidence type="ECO:0000259" key="1">
    <source>
        <dbReference type="Pfam" id="PF13173"/>
    </source>
</evidence>
<evidence type="ECO:0000313" key="3">
    <source>
        <dbReference type="EMBL" id="NPE15331.1"/>
    </source>
</evidence>
<protein>
    <submittedName>
        <fullName evidence="3">ATP-binding protein</fullName>
    </submittedName>
</protein>
<organism evidence="3 4">
    <name type="scientific">Xylanibacter rodentium</name>
    <dbReference type="NCBI Taxonomy" id="2736289"/>
    <lineage>
        <taxon>Bacteria</taxon>
        <taxon>Pseudomonadati</taxon>
        <taxon>Bacteroidota</taxon>
        <taxon>Bacteroidia</taxon>
        <taxon>Bacteroidales</taxon>
        <taxon>Prevotellaceae</taxon>
        <taxon>Xylanibacter</taxon>
    </lineage>
</organism>
<dbReference type="SUPFAM" id="SSF52980">
    <property type="entry name" value="Restriction endonuclease-like"/>
    <property type="match status" value="1"/>
</dbReference>
<dbReference type="InterPro" id="IPR011335">
    <property type="entry name" value="Restrct_endonuc-II-like"/>
</dbReference>
<accession>A0ABX2B050</accession>
<dbReference type="Pfam" id="PF13173">
    <property type="entry name" value="AAA_14"/>
    <property type="match status" value="1"/>
</dbReference>
<dbReference type="GO" id="GO:0005524">
    <property type="term" value="F:ATP binding"/>
    <property type="evidence" value="ECO:0007669"/>
    <property type="project" value="UniProtKB-KW"/>
</dbReference>
<keyword evidence="3" id="KW-0067">ATP-binding</keyword>
<sequence length="445" mass="51082">MYRRKIEVFLNKWKSMADRKPLVIKGCRQCGKTSSVKAFARLNYDNIIYMDFHEKKELCSLFTGSLDVDYLTMVISAAIPGALFVPYKTCIIFDEIQDCPQARASLKFFKQDGRYDVICTGSLLGVNGYKSREMQEQEEATSVPVGFEHIVDMYPMDFEEWLWANNIPDATFGFLRMSLEKEIPVPDAIHHRMRQLLLEYVIVGGMPEAIKTFLNTHDVNQMLTVQRNIVDEYKVDMVKYARSEDKSKIRECFESIPRQLSKDNKKFTYSVVRKGGRSKDYISSLQWIEDAGIVRRCYNLSITELPLGGNAIYDCFKIYMTDTGLFISMLDDGTQSDILNGNMGSYKGAVYENLMADILGKMGRKLYYFQKTDSLEIDFVIRYKGECVPVECKARTGNAKSLKTLLNHPEKYKVLHAVKCGDYNVGRTGSVLTIPFYMAFMLEEL</sequence>
<dbReference type="InterPro" id="IPR027417">
    <property type="entry name" value="P-loop_NTPase"/>
</dbReference>
<feature type="domain" description="DUF4143" evidence="2">
    <location>
        <begin position="236"/>
        <end position="394"/>
    </location>
</feature>
<dbReference type="PANTHER" id="PTHR33295:SF7">
    <property type="entry name" value="ATPASE"/>
    <property type="match status" value="1"/>
</dbReference>
<dbReference type="PANTHER" id="PTHR33295">
    <property type="entry name" value="ATPASE"/>
    <property type="match status" value="1"/>
</dbReference>
<dbReference type="SUPFAM" id="SSF52540">
    <property type="entry name" value="P-loop containing nucleoside triphosphate hydrolases"/>
    <property type="match status" value="1"/>
</dbReference>
<keyword evidence="4" id="KW-1185">Reference proteome</keyword>
<reference evidence="3 4" key="1">
    <citation type="submission" date="2020-05" db="EMBL/GenBank/DDBJ databases">
        <title>Distinct polysaccharide utilization as determinants for interspecies competition between intestinal Prevotella spp.</title>
        <authorList>
            <person name="Galvez E.J.C."/>
            <person name="Iljazovic A."/>
            <person name="Strowig T."/>
        </authorList>
    </citation>
    <scope>NUCLEOTIDE SEQUENCE [LARGE SCALE GENOMIC DNA]</scope>
    <source>
        <strain evidence="3 4">PROD</strain>
    </source>
</reference>
<keyword evidence="3" id="KW-0547">Nucleotide-binding</keyword>
<comment type="caution">
    <text evidence="3">The sequence shown here is derived from an EMBL/GenBank/DDBJ whole genome shotgun (WGS) entry which is preliminary data.</text>
</comment>
<dbReference type="InterPro" id="IPR025420">
    <property type="entry name" value="DUF4143"/>
</dbReference>
<dbReference type="EMBL" id="JABKKE010000039">
    <property type="protein sequence ID" value="NPE15331.1"/>
    <property type="molecule type" value="Genomic_DNA"/>
</dbReference>
<dbReference type="Proteomes" id="UP001193734">
    <property type="component" value="Unassembled WGS sequence"/>
</dbReference>
<evidence type="ECO:0000259" key="2">
    <source>
        <dbReference type="Pfam" id="PF13635"/>
    </source>
</evidence>
<name>A0ABX2B050_9BACT</name>
<proteinExistence type="predicted"/>